<evidence type="ECO:0000256" key="7">
    <source>
        <dbReference type="HAMAP-Rule" id="MF_00484"/>
    </source>
</evidence>
<evidence type="ECO:0000313" key="11">
    <source>
        <dbReference type="Proteomes" id="UP000005387"/>
    </source>
</evidence>
<dbReference type="Pfam" id="PF00534">
    <property type="entry name" value="Glycos_transf_1"/>
    <property type="match status" value="1"/>
</dbReference>
<sequence length="488" mass="55672">MNVLFATSEAVPLAKSGGLGDVAGALPKALNERGADTRVVLPKYAEIPSAYLEHFETIHTFSFRFGWRHQYCGLLRGEIEGVIFYLIDNEQYFNRGGLYGYDDDPERFVFFNFAIAECLPHFGFVPDVIHCHDWQTALLPFLLKTRYAYDPLCRSVKTVFTIHNLRYQGVFGQKLLQDLVGMDDFWFWTSGLEFYGAANCMKAGLQYADKLTTVSETYAQEIQTEYWGERLDGVIRWRAADLHGILNGIDTDSFDPMNDPAVHTPYRGSISRKRKNKLVLQREFGLPESESIPVIGVVTRLVDQKGIDLIDRVLGELLDEGIQLIFLGAGEYRYEEMLRGAAAWKPEQLAVRLGYNEGLARRIYAGSDMFLMPSLFEPCGLSQLIALRYRTVPIVRETGGLRDTVQSYDEYTKTGNGFTFANYNAHDMLHTVRRAVQLYRDDEEAWKTIIANGAKEDYSWSRSAKSYMSLYGELLPLRKETERWPVTS</sequence>
<dbReference type="InterPro" id="IPR001296">
    <property type="entry name" value="Glyco_trans_1"/>
</dbReference>
<dbReference type="EMBL" id="AEDD01000009">
    <property type="protein sequence ID" value="EFM09921.1"/>
    <property type="molecule type" value="Genomic_DNA"/>
</dbReference>
<keyword evidence="4 7" id="KW-0328">Glycosyltransferase</keyword>
<dbReference type="STRING" id="717606.PaecuDRAFT_3424"/>
<evidence type="ECO:0000256" key="1">
    <source>
        <dbReference type="ARBA" id="ARBA00001478"/>
    </source>
</evidence>
<dbReference type="Gene3D" id="3.40.50.2000">
    <property type="entry name" value="Glycogen Phosphorylase B"/>
    <property type="match status" value="2"/>
</dbReference>
<evidence type="ECO:0000313" key="10">
    <source>
        <dbReference type="EMBL" id="EFM09921.1"/>
    </source>
</evidence>
<dbReference type="InterPro" id="IPR013534">
    <property type="entry name" value="Starch_synth_cat_dom"/>
</dbReference>
<dbReference type="eggNOG" id="COG0297">
    <property type="taxonomic scope" value="Bacteria"/>
</dbReference>
<name>E0ICN5_9BACL</name>
<evidence type="ECO:0000256" key="2">
    <source>
        <dbReference type="ARBA" id="ARBA00002764"/>
    </source>
</evidence>
<dbReference type="UniPathway" id="UPA00164"/>
<dbReference type="Pfam" id="PF08323">
    <property type="entry name" value="Glyco_transf_5"/>
    <property type="match status" value="1"/>
</dbReference>
<evidence type="ECO:0000256" key="6">
    <source>
        <dbReference type="ARBA" id="ARBA00023056"/>
    </source>
</evidence>
<feature type="domain" description="Glycosyl transferase family 1" evidence="8">
    <location>
        <begin position="289"/>
        <end position="439"/>
    </location>
</feature>
<comment type="function">
    <text evidence="2 7">Synthesizes alpha-1,4-glucan chains using ADP-glucose.</text>
</comment>
<feature type="domain" description="Starch synthase catalytic" evidence="9">
    <location>
        <begin position="2"/>
        <end position="236"/>
    </location>
</feature>
<dbReference type="GO" id="GO:0005978">
    <property type="term" value="P:glycogen biosynthetic process"/>
    <property type="evidence" value="ECO:0007669"/>
    <property type="project" value="UniProtKB-UniRule"/>
</dbReference>
<dbReference type="PANTHER" id="PTHR45825">
    <property type="entry name" value="GRANULE-BOUND STARCH SYNTHASE 1, CHLOROPLASTIC/AMYLOPLASTIC"/>
    <property type="match status" value="1"/>
</dbReference>
<dbReference type="NCBIfam" id="NF001899">
    <property type="entry name" value="PRK00654.1-2"/>
    <property type="match status" value="1"/>
</dbReference>
<dbReference type="PANTHER" id="PTHR45825:SF11">
    <property type="entry name" value="ALPHA AMYLASE DOMAIN-CONTAINING PROTEIN"/>
    <property type="match status" value="1"/>
</dbReference>
<dbReference type="NCBIfam" id="NF001898">
    <property type="entry name" value="PRK00654.1-1"/>
    <property type="match status" value="1"/>
</dbReference>
<comment type="pathway">
    <text evidence="7">Glycan biosynthesis; glycogen biosynthesis.</text>
</comment>
<dbReference type="InterPro" id="IPR011835">
    <property type="entry name" value="GS/SS"/>
</dbReference>
<keyword evidence="6 7" id="KW-0320">Glycogen biosynthesis</keyword>
<evidence type="ECO:0000256" key="4">
    <source>
        <dbReference type="ARBA" id="ARBA00022676"/>
    </source>
</evidence>
<dbReference type="CDD" id="cd03791">
    <property type="entry name" value="GT5_Glycogen_synthase_DULL1-like"/>
    <property type="match status" value="1"/>
</dbReference>
<dbReference type="SUPFAM" id="SSF53756">
    <property type="entry name" value="UDP-Glycosyltransferase/glycogen phosphorylase"/>
    <property type="match status" value="1"/>
</dbReference>
<dbReference type="NCBIfam" id="TIGR02095">
    <property type="entry name" value="glgA"/>
    <property type="match status" value="1"/>
</dbReference>
<dbReference type="RefSeq" id="WP_006039412.1">
    <property type="nucleotide sequence ID" value="NZ_AEDD01000009.1"/>
</dbReference>
<dbReference type="AlphaFoldDB" id="E0ICN5"/>
<dbReference type="HAMAP" id="MF_00484">
    <property type="entry name" value="Glycogen_synth"/>
    <property type="match status" value="1"/>
</dbReference>
<dbReference type="GO" id="GO:0004373">
    <property type="term" value="F:alpha-1,4-glucan glucosyltransferase (UDP-glucose donor) activity"/>
    <property type="evidence" value="ECO:0007669"/>
    <property type="project" value="InterPro"/>
</dbReference>
<keyword evidence="11" id="KW-1185">Reference proteome</keyword>
<comment type="catalytic activity">
    <reaction evidence="1 7">
        <text>[(1-&gt;4)-alpha-D-glucosyl](n) + ADP-alpha-D-glucose = [(1-&gt;4)-alpha-D-glucosyl](n+1) + ADP + H(+)</text>
        <dbReference type="Rhea" id="RHEA:18189"/>
        <dbReference type="Rhea" id="RHEA-COMP:9584"/>
        <dbReference type="Rhea" id="RHEA-COMP:9587"/>
        <dbReference type="ChEBI" id="CHEBI:15378"/>
        <dbReference type="ChEBI" id="CHEBI:15444"/>
        <dbReference type="ChEBI" id="CHEBI:57498"/>
        <dbReference type="ChEBI" id="CHEBI:456216"/>
        <dbReference type="EC" id="2.4.1.21"/>
    </reaction>
</comment>
<dbReference type="Proteomes" id="UP000005387">
    <property type="component" value="Unassembled WGS sequence"/>
</dbReference>
<accession>E0ICN5</accession>
<organism evidence="10 11">
    <name type="scientific">Paenibacillus curdlanolyticus YK9</name>
    <dbReference type="NCBI Taxonomy" id="717606"/>
    <lineage>
        <taxon>Bacteria</taxon>
        <taxon>Bacillati</taxon>
        <taxon>Bacillota</taxon>
        <taxon>Bacilli</taxon>
        <taxon>Bacillales</taxon>
        <taxon>Paenibacillaceae</taxon>
        <taxon>Paenibacillus</taxon>
    </lineage>
</organism>
<evidence type="ECO:0000259" key="8">
    <source>
        <dbReference type="Pfam" id="PF00534"/>
    </source>
</evidence>
<reference evidence="10 11" key="1">
    <citation type="submission" date="2010-07" db="EMBL/GenBank/DDBJ databases">
        <title>The draft genome of Paenibacillus curdlanolyticus YK9.</title>
        <authorList>
            <consortium name="US DOE Joint Genome Institute (JGI-PGF)"/>
            <person name="Lucas S."/>
            <person name="Copeland A."/>
            <person name="Lapidus A."/>
            <person name="Cheng J.-F."/>
            <person name="Bruce D."/>
            <person name="Goodwin L."/>
            <person name="Pitluck S."/>
            <person name="Land M.L."/>
            <person name="Hauser L."/>
            <person name="Chang Y.-J."/>
            <person name="Jeffries C."/>
            <person name="Anderson I.J."/>
            <person name="Johnson E."/>
            <person name="Loganathan U."/>
            <person name="Mulhopadhyay B."/>
            <person name="Kyrpides N."/>
            <person name="Woyke T.J."/>
        </authorList>
    </citation>
    <scope>NUCLEOTIDE SEQUENCE [LARGE SCALE GENOMIC DNA]</scope>
    <source>
        <strain evidence="10 11">YK9</strain>
    </source>
</reference>
<dbReference type="EC" id="2.4.1.21" evidence="7"/>
<evidence type="ECO:0000259" key="9">
    <source>
        <dbReference type="Pfam" id="PF08323"/>
    </source>
</evidence>
<gene>
    <name evidence="7" type="primary">glgA</name>
    <name evidence="10" type="ORF">PaecuDRAFT_3424</name>
</gene>
<comment type="similarity">
    <text evidence="3 7">Belongs to the glycosyltransferase 1 family. Bacterial/plant glycogen synthase subfamily.</text>
</comment>
<keyword evidence="5 7" id="KW-0808">Transferase</keyword>
<dbReference type="GO" id="GO:0009011">
    <property type="term" value="F:alpha-1,4-glucan glucosyltransferase (ADP-glucose donor) activity"/>
    <property type="evidence" value="ECO:0007669"/>
    <property type="project" value="UniProtKB-UniRule"/>
</dbReference>
<evidence type="ECO:0000256" key="5">
    <source>
        <dbReference type="ARBA" id="ARBA00022679"/>
    </source>
</evidence>
<proteinExistence type="inferred from homology"/>
<feature type="binding site" evidence="7">
    <location>
        <position position="15"/>
    </location>
    <ligand>
        <name>ADP-alpha-D-glucose</name>
        <dbReference type="ChEBI" id="CHEBI:57498"/>
    </ligand>
</feature>
<protein>
    <recommendedName>
        <fullName evidence="7">Glycogen synthase</fullName>
        <ecNumber evidence="7">2.4.1.21</ecNumber>
    </recommendedName>
    <alternativeName>
        <fullName evidence="7">Starch [bacterial glycogen] synthase</fullName>
    </alternativeName>
</protein>
<dbReference type="OrthoDB" id="9808590at2"/>
<evidence type="ECO:0000256" key="3">
    <source>
        <dbReference type="ARBA" id="ARBA00010281"/>
    </source>
</evidence>